<evidence type="ECO:0000313" key="2">
    <source>
        <dbReference type="EMBL" id="KAE9968327.1"/>
    </source>
</evidence>
<reference evidence="2 4" key="1">
    <citation type="submission" date="2018-12" db="EMBL/GenBank/DDBJ databases">
        <title>Venturia inaequalis Genome Resource.</title>
        <authorList>
            <person name="Lichtner F.J."/>
        </authorList>
    </citation>
    <scope>NUCLEOTIDE SEQUENCE [LARGE SCALE GENOMIC DNA]</scope>
    <source>
        <strain evidence="2 4">120213</strain>
        <strain evidence="3 5">DMI_063113</strain>
    </source>
</reference>
<protein>
    <submittedName>
        <fullName evidence="2">Uncharacterized protein</fullName>
    </submittedName>
</protein>
<dbReference type="EMBL" id="WNWS01000412">
    <property type="protein sequence ID" value="KAE9968327.1"/>
    <property type="molecule type" value="Genomic_DNA"/>
</dbReference>
<evidence type="ECO:0000256" key="1">
    <source>
        <dbReference type="SAM" id="MobiDB-lite"/>
    </source>
</evidence>
<dbReference type="Proteomes" id="UP000447873">
    <property type="component" value="Unassembled WGS sequence"/>
</dbReference>
<evidence type="ECO:0000313" key="3">
    <source>
        <dbReference type="EMBL" id="KAE9978113.1"/>
    </source>
</evidence>
<dbReference type="AlphaFoldDB" id="A0A8H3UD44"/>
<sequence length="316" mass="36077">MSIVLPDGVYDRFGRRQWPTTQIRNISNHTRLSSKTQAFECYIPEELLRARAPGLLQSNSTSPEDRQVLLLFGDWIFSGTLPFQGYFSSPGYIPDSYSVLFEAMCGKAWQESLNSREKIINSAFYDSYRAELLRHPKTRPNNVRVTLDQHIVSLVHLYCFAESNSITTLREDTLQAIRICIAVVGQIPQRSILNWIFTTIPNRDESDLGKFFVNLYYDKHTPVLPYNQIVQQADTIHPTLGAAILSRVSVELKSTQLRVEQQAAEILRLQSVLESHVEEGTLNAAAKHERDDESDSEEEQSSSRHKLVKMEESDMP</sequence>
<evidence type="ECO:0000313" key="4">
    <source>
        <dbReference type="Proteomes" id="UP000447873"/>
    </source>
</evidence>
<organism evidence="2 4">
    <name type="scientific">Venturia inaequalis</name>
    <name type="common">Apple scab fungus</name>
    <dbReference type="NCBI Taxonomy" id="5025"/>
    <lineage>
        <taxon>Eukaryota</taxon>
        <taxon>Fungi</taxon>
        <taxon>Dikarya</taxon>
        <taxon>Ascomycota</taxon>
        <taxon>Pezizomycotina</taxon>
        <taxon>Dothideomycetes</taxon>
        <taxon>Pleosporomycetidae</taxon>
        <taxon>Venturiales</taxon>
        <taxon>Venturiaceae</taxon>
        <taxon>Venturia</taxon>
    </lineage>
</organism>
<gene>
    <name evidence="3" type="ORF">EG327_007521</name>
    <name evidence="2" type="ORF">EG328_007643</name>
</gene>
<evidence type="ECO:0000313" key="5">
    <source>
        <dbReference type="Proteomes" id="UP000490939"/>
    </source>
</evidence>
<name>A0A8H3UD44_VENIN</name>
<feature type="region of interest" description="Disordered" evidence="1">
    <location>
        <begin position="280"/>
        <end position="316"/>
    </location>
</feature>
<proteinExistence type="predicted"/>
<keyword evidence="5" id="KW-1185">Reference proteome</keyword>
<dbReference type="Proteomes" id="UP000490939">
    <property type="component" value="Unassembled WGS sequence"/>
</dbReference>
<dbReference type="EMBL" id="WNWR01000452">
    <property type="protein sequence ID" value="KAE9978113.1"/>
    <property type="molecule type" value="Genomic_DNA"/>
</dbReference>
<accession>A0A8H3UD44</accession>
<comment type="caution">
    <text evidence="2">The sequence shown here is derived from an EMBL/GenBank/DDBJ whole genome shotgun (WGS) entry which is preliminary data.</text>
</comment>